<dbReference type="InterPro" id="IPR022676">
    <property type="entry name" value="NMT_N"/>
</dbReference>
<evidence type="ECO:0000256" key="1">
    <source>
        <dbReference type="ARBA" id="ARBA00009469"/>
    </source>
</evidence>
<dbReference type="GO" id="GO:0004379">
    <property type="term" value="F:glycylpeptide N-tetradecanoyltransferase activity"/>
    <property type="evidence" value="ECO:0007669"/>
    <property type="project" value="UniProtKB-EC"/>
</dbReference>
<evidence type="ECO:0000259" key="6">
    <source>
        <dbReference type="Pfam" id="PF01233"/>
    </source>
</evidence>
<dbReference type="AlphaFoldDB" id="A0A6C0EHN4"/>
<feature type="domain" description="Glycylpeptide N-tetradecanoyltransferase N-terminal" evidence="6">
    <location>
        <begin position="76"/>
        <end position="208"/>
    </location>
</feature>
<dbReference type="EMBL" id="MN738859">
    <property type="protein sequence ID" value="QHT28488.1"/>
    <property type="molecule type" value="Genomic_DNA"/>
</dbReference>
<dbReference type="EC" id="2.3.1.97" evidence="2"/>
<name>A0A6C0EHN4_9ZZZZ</name>
<proteinExistence type="inferred from homology"/>
<keyword evidence="4" id="KW-0012">Acyltransferase</keyword>
<evidence type="ECO:0000256" key="2">
    <source>
        <dbReference type="ARBA" id="ARBA00012923"/>
    </source>
</evidence>
<evidence type="ECO:0000256" key="3">
    <source>
        <dbReference type="ARBA" id="ARBA00022679"/>
    </source>
</evidence>
<keyword evidence="5" id="KW-1133">Transmembrane helix</keyword>
<organism evidence="7">
    <name type="scientific">viral metagenome</name>
    <dbReference type="NCBI Taxonomy" id="1070528"/>
    <lineage>
        <taxon>unclassified sequences</taxon>
        <taxon>metagenomes</taxon>
        <taxon>organismal metagenomes</taxon>
    </lineage>
</organism>
<keyword evidence="5" id="KW-0472">Membrane</keyword>
<dbReference type="Pfam" id="PF01233">
    <property type="entry name" value="NMT"/>
    <property type="match status" value="1"/>
</dbReference>
<accession>A0A6C0EHN4</accession>
<dbReference type="CDD" id="cd04301">
    <property type="entry name" value="NAT_SF"/>
    <property type="match status" value="1"/>
</dbReference>
<evidence type="ECO:0000256" key="4">
    <source>
        <dbReference type="ARBA" id="ARBA00023315"/>
    </source>
</evidence>
<reference evidence="7" key="1">
    <citation type="journal article" date="2020" name="Nature">
        <title>Giant virus diversity and host interactions through global metagenomics.</title>
        <authorList>
            <person name="Schulz F."/>
            <person name="Roux S."/>
            <person name="Paez-Espino D."/>
            <person name="Jungbluth S."/>
            <person name="Walsh D.A."/>
            <person name="Denef V.J."/>
            <person name="McMahon K.D."/>
            <person name="Konstantinidis K.T."/>
            <person name="Eloe-Fadrosh E.A."/>
            <person name="Kyrpides N.C."/>
            <person name="Woyke T."/>
        </authorList>
    </citation>
    <scope>NUCLEOTIDE SEQUENCE</scope>
    <source>
        <strain evidence="7">GVMAG-M-3300001348-25</strain>
    </source>
</reference>
<keyword evidence="5" id="KW-0812">Transmembrane</keyword>
<protein>
    <recommendedName>
        <fullName evidence="2">glycylpeptide N-tetradecanoyltransferase</fullName>
        <ecNumber evidence="2">2.3.1.97</ecNumber>
    </recommendedName>
</protein>
<evidence type="ECO:0000256" key="5">
    <source>
        <dbReference type="SAM" id="Phobius"/>
    </source>
</evidence>
<dbReference type="SUPFAM" id="SSF55729">
    <property type="entry name" value="Acyl-CoA N-acyltransferases (Nat)"/>
    <property type="match status" value="2"/>
</dbReference>
<dbReference type="Gene3D" id="3.40.630.30">
    <property type="match status" value="1"/>
</dbReference>
<evidence type="ECO:0000313" key="7">
    <source>
        <dbReference type="EMBL" id="QHT28488.1"/>
    </source>
</evidence>
<keyword evidence="3" id="KW-0808">Transferase</keyword>
<feature type="transmembrane region" description="Helical" evidence="5">
    <location>
        <begin position="6"/>
        <end position="22"/>
    </location>
</feature>
<dbReference type="InterPro" id="IPR016181">
    <property type="entry name" value="Acyl_CoA_acyltransferase"/>
</dbReference>
<comment type="similarity">
    <text evidence="1">Belongs to the NMT family.</text>
</comment>
<sequence length="397" mass="47842">MLFISSSIFVTLIIVVILLFLYKTKSPFWKYQPVYHLYNPYNYFHFTPHIINEEPIEKNKYFNKDIKCIDSTNLSNNEGRLMANLIQNHFLNDKNVHYNPDLNELFTSFKGHNKNSYVSLHYTNEKFIEEKKQNIGEDKKLIGCISSRPLEINFFKKHNGSLNIYYVDHLCVDSKYRNQKIAPQLIQSHEHHRRLIKPNMKISLFRRDISLSNIMPFTIFKCYVFDCSQWYIQEMQNNLHIEEISSSNFSLFYNYFQRHKENFECIITPSITHITELINKNMVHIYVAQVNNELLGIYFFRNSSTYFYNQKAGECFGSIHNKKFNKKDFITGFQNSTYKCLKKYNYYHMLYDDISHNKAYIDHLITNQKSHYNYQCGYYFYNFLIHPKPSYEVFMFH</sequence>